<sequence length="524" mass="58505">MFSSQLWQLIKVQLLYVNPQNTKKARDNGKTGRQLFQALIQQYIIVGVIFTVMFGFLLLTINFAHHPAMFTSMVGLFSIIGLSQSVNTINNVFFESKDLKDYLPLPFNQWAIYLAKFSVIAMTILPTALPVWLLFMITGVQSGHPIPFGFTVGTLLFVVYYILLFLVCTIVVFSFAQTKFFQRHEKMMTFVLNVVSMLAMGVAILVINTTNDQLGMAGAIPGLLQMQQILINPLGKTSLITMAVMVIGIICLILVMQKWLLPRMLVIDASAGKPVRRKPRRPHHNGGMDRQFIRYNLGLLKNPTLLTQSFSMTMFPLFFIFVSLFLNGGFSLANLTAKYAGAMFVAGVGVSFMTINTGSVISVFISLERENLSFIRSLPIDFKHYLSLKFKLIVGIQTIVLIILAVVFGIFAKMVWLNIIGLVLGVVWGNILSSAFCFTRDWQLLDLNWTNVTQLFNRGSGNFMIGIIMLGVLVAGGIVVGIYMGLLSSYPALIINPIATVLVVVASGLAVRHYLNYWRNMKIN</sequence>
<feature type="transmembrane region" description="Helical" evidence="1">
    <location>
        <begin position="70"/>
        <end position="89"/>
    </location>
</feature>
<organism evidence="2 3">
    <name type="scientific">Lentilactobacillus diolivorans</name>
    <dbReference type="NCBI Taxonomy" id="179838"/>
    <lineage>
        <taxon>Bacteria</taxon>
        <taxon>Bacillati</taxon>
        <taxon>Bacillota</taxon>
        <taxon>Bacilli</taxon>
        <taxon>Lactobacillales</taxon>
        <taxon>Lactobacillaceae</taxon>
        <taxon>Lentilactobacillus</taxon>
    </lineage>
</organism>
<feature type="transmembrane region" description="Helical" evidence="1">
    <location>
        <begin position="492"/>
        <end position="515"/>
    </location>
</feature>
<evidence type="ECO:0000313" key="3">
    <source>
        <dbReference type="Proteomes" id="UP000321409"/>
    </source>
</evidence>
<dbReference type="Proteomes" id="UP000321409">
    <property type="component" value="Unassembled WGS sequence"/>
</dbReference>
<keyword evidence="1" id="KW-1133">Transmembrane helix</keyword>
<accession>A0ABQ0XF83</accession>
<protein>
    <submittedName>
        <fullName evidence="2">ABC transporter</fullName>
    </submittedName>
</protein>
<feature type="transmembrane region" description="Helical" evidence="1">
    <location>
        <begin position="388"/>
        <end position="410"/>
    </location>
</feature>
<feature type="transmembrane region" description="Helical" evidence="1">
    <location>
        <begin position="188"/>
        <end position="207"/>
    </location>
</feature>
<reference evidence="2 3" key="1">
    <citation type="submission" date="2019-07" db="EMBL/GenBank/DDBJ databases">
        <title>Whole genome shotgun sequence of Lactobacillus diolivorans NBRC 107869.</title>
        <authorList>
            <person name="Hosoyama A."/>
            <person name="Uohara A."/>
            <person name="Ohji S."/>
            <person name="Ichikawa N."/>
        </authorList>
    </citation>
    <scope>NUCLEOTIDE SEQUENCE [LARGE SCALE GENOMIC DNA]</scope>
    <source>
        <strain evidence="2 3">NBRC 107869</strain>
    </source>
</reference>
<proteinExistence type="predicted"/>
<feature type="transmembrane region" description="Helical" evidence="1">
    <location>
        <begin position="43"/>
        <end position="64"/>
    </location>
</feature>
<feature type="transmembrane region" description="Helical" evidence="1">
    <location>
        <begin position="339"/>
        <end position="367"/>
    </location>
</feature>
<feature type="transmembrane region" description="Helical" evidence="1">
    <location>
        <begin position="463"/>
        <end position="486"/>
    </location>
</feature>
<name>A0ABQ0XF83_9LACO</name>
<feature type="transmembrane region" description="Helical" evidence="1">
    <location>
        <begin position="239"/>
        <end position="256"/>
    </location>
</feature>
<feature type="transmembrane region" description="Helical" evidence="1">
    <location>
        <begin position="110"/>
        <end position="135"/>
    </location>
</feature>
<dbReference type="EMBL" id="BKAB01000047">
    <property type="protein sequence ID" value="GEP24718.1"/>
    <property type="molecule type" value="Genomic_DNA"/>
</dbReference>
<comment type="caution">
    <text evidence="2">The sequence shown here is derived from an EMBL/GenBank/DDBJ whole genome shotgun (WGS) entry which is preliminary data.</text>
</comment>
<keyword evidence="1" id="KW-0472">Membrane</keyword>
<keyword evidence="1" id="KW-0812">Transmembrane</keyword>
<feature type="transmembrane region" description="Helical" evidence="1">
    <location>
        <begin position="416"/>
        <end position="438"/>
    </location>
</feature>
<feature type="transmembrane region" description="Helical" evidence="1">
    <location>
        <begin position="314"/>
        <end position="333"/>
    </location>
</feature>
<feature type="transmembrane region" description="Helical" evidence="1">
    <location>
        <begin position="155"/>
        <end position="176"/>
    </location>
</feature>
<gene>
    <name evidence="2" type="ORF">LDI01_23110</name>
</gene>
<keyword evidence="3" id="KW-1185">Reference proteome</keyword>
<evidence type="ECO:0000313" key="2">
    <source>
        <dbReference type="EMBL" id="GEP24718.1"/>
    </source>
</evidence>
<dbReference type="RefSeq" id="WP_057864356.1">
    <property type="nucleotide sequence ID" value="NZ_BKAB01000047.1"/>
</dbReference>
<evidence type="ECO:0000256" key="1">
    <source>
        <dbReference type="SAM" id="Phobius"/>
    </source>
</evidence>